<evidence type="ECO:0008006" key="12">
    <source>
        <dbReference type="Google" id="ProtNLM"/>
    </source>
</evidence>
<comment type="subcellular location">
    <subcellularLocation>
        <location evidence="1">Cell membrane</location>
        <topology evidence="1">Multi-pass membrane protein</topology>
    </subcellularLocation>
</comment>
<evidence type="ECO:0000313" key="10">
    <source>
        <dbReference type="EMBL" id="CAH0995434.1"/>
    </source>
</evidence>
<comment type="similarity">
    <text evidence="2">Belongs to the MscS (TC 1.A.23) family.</text>
</comment>
<keyword evidence="6 7" id="KW-0472">Membrane</keyword>
<dbReference type="SUPFAM" id="SSF50182">
    <property type="entry name" value="Sm-like ribonucleoproteins"/>
    <property type="match status" value="1"/>
</dbReference>
<dbReference type="PANTHER" id="PTHR30566:SF5">
    <property type="entry name" value="MECHANOSENSITIVE ION CHANNEL PROTEIN 1, MITOCHONDRIAL-RELATED"/>
    <property type="match status" value="1"/>
</dbReference>
<comment type="caution">
    <text evidence="10">The sequence shown here is derived from an EMBL/GenBank/DDBJ whole genome shotgun (WGS) entry which is preliminary data.</text>
</comment>
<feature type="transmembrane region" description="Helical" evidence="7">
    <location>
        <begin position="178"/>
        <end position="198"/>
    </location>
</feature>
<protein>
    <recommendedName>
        <fullName evidence="12">Mechanosensitive ion channel protein MscS</fullName>
    </recommendedName>
</protein>
<feature type="transmembrane region" description="Helical" evidence="7">
    <location>
        <begin position="112"/>
        <end position="133"/>
    </location>
</feature>
<accession>A0ABM9ANM7</accession>
<dbReference type="InterPro" id="IPR006685">
    <property type="entry name" value="MscS_channel_2nd"/>
</dbReference>
<proteinExistence type="inferred from homology"/>
<reference evidence="10" key="1">
    <citation type="submission" date="2021-12" db="EMBL/GenBank/DDBJ databases">
        <authorList>
            <person name="Rodrigo-Torres L."/>
            <person name="Arahal R. D."/>
            <person name="Lucena T."/>
        </authorList>
    </citation>
    <scope>NUCLEOTIDE SEQUENCE</scope>
    <source>
        <strain evidence="10">CECT 8858</strain>
    </source>
</reference>
<dbReference type="InterPro" id="IPR011014">
    <property type="entry name" value="MscS_channel_TM-2"/>
</dbReference>
<organism evidence="10 11">
    <name type="scientific">Emticicia aquatica</name>
    <dbReference type="NCBI Taxonomy" id="1681835"/>
    <lineage>
        <taxon>Bacteria</taxon>
        <taxon>Pseudomonadati</taxon>
        <taxon>Bacteroidota</taxon>
        <taxon>Cytophagia</taxon>
        <taxon>Cytophagales</taxon>
        <taxon>Leadbetterellaceae</taxon>
        <taxon>Emticicia</taxon>
    </lineage>
</organism>
<dbReference type="Gene3D" id="1.10.287.1260">
    <property type="match status" value="1"/>
</dbReference>
<evidence type="ECO:0000259" key="9">
    <source>
        <dbReference type="Pfam" id="PF21082"/>
    </source>
</evidence>
<dbReference type="InterPro" id="IPR023408">
    <property type="entry name" value="MscS_beta-dom_sf"/>
</dbReference>
<dbReference type="SUPFAM" id="SSF82861">
    <property type="entry name" value="Mechanosensitive channel protein MscS (YggB), transmembrane region"/>
    <property type="match status" value="1"/>
</dbReference>
<evidence type="ECO:0000256" key="3">
    <source>
        <dbReference type="ARBA" id="ARBA00022475"/>
    </source>
</evidence>
<keyword evidence="3" id="KW-1003">Cell membrane</keyword>
<evidence type="ECO:0000256" key="2">
    <source>
        <dbReference type="ARBA" id="ARBA00008017"/>
    </source>
</evidence>
<dbReference type="Pfam" id="PF21082">
    <property type="entry name" value="MS_channel_3rd"/>
    <property type="match status" value="1"/>
</dbReference>
<dbReference type="Proteomes" id="UP000837932">
    <property type="component" value="Unassembled WGS sequence"/>
</dbReference>
<feature type="domain" description="Mechanosensitive ion channel MscS C-terminal" evidence="9">
    <location>
        <begin position="273"/>
        <end position="355"/>
    </location>
</feature>
<feature type="transmembrane region" description="Helical" evidence="7">
    <location>
        <begin position="20"/>
        <end position="44"/>
    </location>
</feature>
<dbReference type="EMBL" id="CAKLPY010000001">
    <property type="protein sequence ID" value="CAH0995434.1"/>
    <property type="molecule type" value="Genomic_DNA"/>
</dbReference>
<feature type="domain" description="Mechanosensitive ion channel MscS" evidence="8">
    <location>
        <begin position="197"/>
        <end position="262"/>
    </location>
</feature>
<evidence type="ECO:0000256" key="7">
    <source>
        <dbReference type="SAM" id="Phobius"/>
    </source>
</evidence>
<evidence type="ECO:0000256" key="6">
    <source>
        <dbReference type="ARBA" id="ARBA00023136"/>
    </source>
</evidence>
<sequence>MNKFEKILRTTFLNNSLENWLWFLGILLIGWFFKRMFSVLVSRIAYRLIKQETQNVPAANFVDLLRRPVEFIITLLIIYSAVDEITFPRKWRIIPFGKMRVSEFADKLLDTLFVVAITWIIIRLVKFFALVFLKRAEENETKTDEHLVPFFRDIIIALIVFCSFFLILGFVFRQDVISLITGLGIGGVALALAARATLENLFASFTLFTEQPFIVGDDIELDKMVGKVEKVGFRSTRIRHVDGSLIIVPNQMLVSQTLNNLSERKDRRHKFFIRLKLETPIEKIKKVIQDIQQLLDNHALTTEHEGHVKFDEIGDYSVNLIVVFFASTPDYWESKSIREEMNYLIGNILKENSVELATPTTTLFGITDDKNIDSDY</sequence>
<dbReference type="Gene3D" id="2.30.30.60">
    <property type="match status" value="1"/>
</dbReference>
<dbReference type="RefSeq" id="WP_238805988.1">
    <property type="nucleotide sequence ID" value="NZ_CAKLPY010000001.1"/>
</dbReference>
<gene>
    <name evidence="10" type="ORF">EMA8858_01556</name>
</gene>
<dbReference type="InterPro" id="IPR011066">
    <property type="entry name" value="MscS_channel_C_sf"/>
</dbReference>
<dbReference type="PANTHER" id="PTHR30566">
    <property type="entry name" value="YNAI-RELATED MECHANOSENSITIVE ION CHANNEL"/>
    <property type="match status" value="1"/>
</dbReference>
<evidence type="ECO:0000313" key="11">
    <source>
        <dbReference type="Proteomes" id="UP000837932"/>
    </source>
</evidence>
<dbReference type="Pfam" id="PF00924">
    <property type="entry name" value="MS_channel_2nd"/>
    <property type="match status" value="1"/>
</dbReference>
<dbReference type="SUPFAM" id="SSF82689">
    <property type="entry name" value="Mechanosensitive channel protein MscS (YggB), C-terminal domain"/>
    <property type="match status" value="1"/>
</dbReference>
<dbReference type="InterPro" id="IPR010920">
    <property type="entry name" value="LSM_dom_sf"/>
</dbReference>
<evidence type="ECO:0000256" key="1">
    <source>
        <dbReference type="ARBA" id="ARBA00004651"/>
    </source>
</evidence>
<keyword evidence="5 7" id="KW-1133">Transmembrane helix</keyword>
<name>A0ABM9ANM7_9BACT</name>
<dbReference type="InterPro" id="IPR049278">
    <property type="entry name" value="MS_channel_C"/>
</dbReference>
<evidence type="ECO:0000259" key="8">
    <source>
        <dbReference type="Pfam" id="PF00924"/>
    </source>
</evidence>
<keyword evidence="11" id="KW-1185">Reference proteome</keyword>
<keyword evidence="4 7" id="KW-0812">Transmembrane</keyword>
<evidence type="ECO:0000256" key="5">
    <source>
        <dbReference type="ARBA" id="ARBA00022989"/>
    </source>
</evidence>
<evidence type="ECO:0000256" key="4">
    <source>
        <dbReference type="ARBA" id="ARBA00022692"/>
    </source>
</evidence>
<dbReference type="Gene3D" id="3.30.70.100">
    <property type="match status" value="1"/>
</dbReference>
<feature type="transmembrane region" description="Helical" evidence="7">
    <location>
        <begin position="154"/>
        <end position="172"/>
    </location>
</feature>